<proteinExistence type="predicted"/>
<dbReference type="AlphaFoldDB" id="A0A1H6ZQ96"/>
<evidence type="ECO:0000313" key="4">
    <source>
        <dbReference type="Proteomes" id="UP000183315"/>
    </source>
</evidence>
<organism evidence="3 4">
    <name type="scientific">Demequina mangrovi</name>
    <dbReference type="NCBI Taxonomy" id="1043493"/>
    <lineage>
        <taxon>Bacteria</taxon>
        <taxon>Bacillati</taxon>
        <taxon>Actinomycetota</taxon>
        <taxon>Actinomycetes</taxon>
        <taxon>Micrococcales</taxon>
        <taxon>Demequinaceae</taxon>
        <taxon>Demequina</taxon>
    </lineage>
</organism>
<dbReference type="Pfam" id="PF13690">
    <property type="entry name" value="CheX"/>
    <property type="match status" value="1"/>
</dbReference>
<dbReference type="EMBL" id="FNZI01000005">
    <property type="protein sequence ID" value="SEJ55609.1"/>
    <property type="molecule type" value="Genomic_DNA"/>
</dbReference>
<keyword evidence="1" id="KW-0145">Chemotaxis</keyword>
<dbReference type="Gene3D" id="3.40.1550.10">
    <property type="entry name" value="CheC-like"/>
    <property type="match status" value="1"/>
</dbReference>
<dbReference type="InterPro" id="IPR028051">
    <property type="entry name" value="CheX-like_dom"/>
</dbReference>
<gene>
    <name evidence="3" type="ORF">SAMN05421637_2176</name>
</gene>
<feature type="domain" description="Chemotaxis phosphatase CheX-like" evidence="2">
    <location>
        <begin position="53"/>
        <end position="124"/>
    </location>
</feature>
<dbReference type="SUPFAM" id="SSF103039">
    <property type="entry name" value="CheC-like"/>
    <property type="match status" value="1"/>
</dbReference>
<reference evidence="4" key="1">
    <citation type="submission" date="2016-10" db="EMBL/GenBank/DDBJ databases">
        <authorList>
            <person name="Varghese N."/>
        </authorList>
    </citation>
    <scope>NUCLEOTIDE SEQUENCE [LARGE SCALE GENOMIC DNA]</scope>
    <source>
        <strain evidence="4">DSM 24868</strain>
    </source>
</reference>
<sequence length="156" mass="16591">MTATIDWAPVLAGDPLLQISQELFSTMIDLEPGLVERWVGDRPILDDPRYTWVDVAGEQLVRVVIGTGRETGEAITRALLGLPDGTPVSDEDYVDAVGEVANVVCGNVKSLVTHPGTLTIPVVAPAAPALEHGTCLEDACLSWRGAPITVALWLLP</sequence>
<protein>
    <submittedName>
        <fullName evidence="3">Chemotaxis phosphatase CheX</fullName>
    </submittedName>
</protein>
<evidence type="ECO:0000256" key="1">
    <source>
        <dbReference type="ARBA" id="ARBA00022500"/>
    </source>
</evidence>
<dbReference type="OrthoDB" id="5402373at2"/>
<accession>A0A1H6ZQ96</accession>
<evidence type="ECO:0000313" key="3">
    <source>
        <dbReference type="EMBL" id="SEJ55609.1"/>
    </source>
</evidence>
<dbReference type="RefSeq" id="WP_052406161.1">
    <property type="nucleotide sequence ID" value="NZ_BBLU01000023.1"/>
</dbReference>
<keyword evidence="4" id="KW-1185">Reference proteome</keyword>
<dbReference type="InterPro" id="IPR028976">
    <property type="entry name" value="CheC-like_sf"/>
</dbReference>
<dbReference type="eggNOG" id="ENOG50331R6">
    <property type="taxonomic scope" value="Bacteria"/>
</dbReference>
<dbReference type="GO" id="GO:0006935">
    <property type="term" value="P:chemotaxis"/>
    <property type="evidence" value="ECO:0007669"/>
    <property type="project" value="UniProtKB-KW"/>
</dbReference>
<dbReference type="STRING" id="1043493.SAMN05421637_2176"/>
<name>A0A1H6ZQ96_9MICO</name>
<dbReference type="Proteomes" id="UP000183315">
    <property type="component" value="Unassembled WGS sequence"/>
</dbReference>
<evidence type="ECO:0000259" key="2">
    <source>
        <dbReference type="Pfam" id="PF13690"/>
    </source>
</evidence>